<keyword evidence="11" id="KW-1185">Reference proteome</keyword>
<dbReference type="InterPro" id="IPR004360">
    <property type="entry name" value="Glyas_Fos-R_dOase_dom"/>
</dbReference>
<comment type="cofactor">
    <cofactor evidence="1 8">
        <name>Fe(2+)</name>
        <dbReference type="ChEBI" id="CHEBI:29033"/>
    </cofactor>
</comment>
<keyword evidence="7 8" id="KW-0408">Iron</keyword>
<evidence type="ECO:0000256" key="7">
    <source>
        <dbReference type="ARBA" id="ARBA00023004"/>
    </source>
</evidence>
<accession>A0A8J3IDV6</accession>
<protein>
    <recommendedName>
        <fullName evidence="9">VOC domain-containing protein</fullName>
    </recommendedName>
</protein>
<keyword evidence="3" id="KW-0479">Metal-binding</keyword>
<dbReference type="PROSITE" id="PS00082">
    <property type="entry name" value="EXTRADIOL_DIOXYGENAS"/>
    <property type="match status" value="1"/>
</dbReference>
<evidence type="ECO:0000256" key="3">
    <source>
        <dbReference type="ARBA" id="ARBA00022723"/>
    </source>
</evidence>
<dbReference type="GO" id="GO:0008198">
    <property type="term" value="F:ferrous iron binding"/>
    <property type="evidence" value="ECO:0007669"/>
    <property type="project" value="InterPro"/>
</dbReference>
<dbReference type="PROSITE" id="PS51819">
    <property type="entry name" value="VOC"/>
    <property type="match status" value="1"/>
</dbReference>
<keyword evidence="4 8" id="KW-0058">Aromatic hydrocarbons catabolism</keyword>
<dbReference type="InterPro" id="IPR000486">
    <property type="entry name" value="Xdiol_ring_cleave_dOase_1/2"/>
</dbReference>
<evidence type="ECO:0000256" key="6">
    <source>
        <dbReference type="ARBA" id="ARBA00023002"/>
    </source>
</evidence>
<evidence type="ECO:0000256" key="2">
    <source>
        <dbReference type="ARBA" id="ARBA00008784"/>
    </source>
</evidence>
<dbReference type="EMBL" id="BNJF01000008">
    <property type="protein sequence ID" value="GHO50508.1"/>
    <property type="molecule type" value="Genomic_DNA"/>
</dbReference>
<evidence type="ECO:0000256" key="5">
    <source>
        <dbReference type="ARBA" id="ARBA00022964"/>
    </source>
</evidence>
<keyword evidence="5 8" id="KW-0223">Dioxygenase</keyword>
<dbReference type="GO" id="GO:0051213">
    <property type="term" value="F:dioxygenase activity"/>
    <property type="evidence" value="ECO:0007669"/>
    <property type="project" value="UniProtKB-KW"/>
</dbReference>
<organism evidence="10 11">
    <name type="scientific">Ktedonospora formicarum</name>
    <dbReference type="NCBI Taxonomy" id="2778364"/>
    <lineage>
        <taxon>Bacteria</taxon>
        <taxon>Bacillati</taxon>
        <taxon>Chloroflexota</taxon>
        <taxon>Ktedonobacteria</taxon>
        <taxon>Ktedonobacterales</taxon>
        <taxon>Ktedonobacteraceae</taxon>
        <taxon>Ktedonospora</taxon>
    </lineage>
</organism>
<dbReference type="Pfam" id="PF00903">
    <property type="entry name" value="Glyoxalase"/>
    <property type="match status" value="1"/>
</dbReference>
<evidence type="ECO:0000256" key="8">
    <source>
        <dbReference type="RuleBase" id="RU000683"/>
    </source>
</evidence>
<dbReference type="InterPro" id="IPR037523">
    <property type="entry name" value="VOC_core"/>
</dbReference>
<evidence type="ECO:0000256" key="1">
    <source>
        <dbReference type="ARBA" id="ARBA00001954"/>
    </source>
</evidence>
<dbReference type="SUPFAM" id="SSF54593">
    <property type="entry name" value="Glyoxalase/Bleomycin resistance protein/Dihydroxybiphenyl dioxygenase"/>
    <property type="match status" value="1"/>
</dbReference>
<reference evidence="10" key="1">
    <citation type="submission" date="2020-10" db="EMBL/GenBank/DDBJ databases">
        <title>Taxonomic study of unclassified bacteria belonging to the class Ktedonobacteria.</title>
        <authorList>
            <person name="Yabe S."/>
            <person name="Wang C.M."/>
            <person name="Zheng Y."/>
            <person name="Sakai Y."/>
            <person name="Cavaletti L."/>
            <person name="Monciardini P."/>
            <person name="Donadio S."/>
        </authorList>
    </citation>
    <scope>NUCLEOTIDE SEQUENCE</scope>
    <source>
        <strain evidence="10">SOSP1-1</strain>
    </source>
</reference>
<evidence type="ECO:0000313" key="11">
    <source>
        <dbReference type="Proteomes" id="UP000612362"/>
    </source>
</evidence>
<dbReference type="AlphaFoldDB" id="A0A8J3IDV6"/>
<dbReference type="Proteomes" id="UP000612362">
    <property type="component" value="Unassembled WGS sequence"/>
</dbReference>
<name>A0A8J3IDV6_9CHLR</name>
<proteinExistence type="inferred from homology"/>
<evidence type="ECO:0000259" key="9">
    <source>
        <dbReference type="PROSITE" id="PS51819"/>
    </source>
</evidence>
<evidence type="ECO:0000313" key="10">
    <source>
        <dbReference type="EMBL" id="GHO50508.1"/>
    </source>
</evidence>
<dbReference type="Gene3D" id="3.10.180.10">
    <property type="entry name" value="2,3-Dihydroxybiphenyl 1,2-Dioxygenase, domain 1"/>
    <property type="match status" value="1"/>
</dbReference>
<gene>
    <name evidence="10" type="ORF">KSX_86710</name>
</gene>
<comment type="similarity">
    <text evidence="2 8">Belongs to the extradiol ring-cleavage dioxygenase family.</text>
</comment>
<feature type="domain" description="VOC" evidence="9">
    <location>
        <begin position="13"/>
        <end position="131"/>
    </location>
</feature>
<evidence type="ECO:0000256" key="4">
    <source>
        <dbReference type="ARBA" id="ARBA00022797"/>
    </source>
</evidence>
<dbReference type="InterPro" id="IPR029068">
    <property type="entry name" value="Glyas_Bleomycin-R_OHBP_Dase"/>
</dbReference>
<sequence length="181" mass="20179">MHVQMHKGAAFRRFDHYQITVPNVRKTAVFYTSLGFRIADYLTARDHPMGVFLHMKNTPYDIVFMEWDGPAVHHFGDIVSDIPSVLRACGIIGKLGWGEDVEFGPGKHSLSHSYYVYLLDPGGHRVELLLPPIVYMGGADLPVVWDVRAVKSSVEAGACRRARSGSRSARASSIARSPTRR</sequence>
<comment type="caution">
    <text evidence="10">The sequence shown here is derived from an EMBL/GenBank/DDBJ whole genome shotgun (WGS) entry which is preliminary data.</text>
</comment>
<keyword evidence="6 8" id="KW-0560">Oxidoreductase</keyword>